<dbReference type="Gene3D" id="3.30.470.10">
    <property type="match status" value="1"/>
</dbReference>
<dbReference type="PROSITE" id="PS00770">
    <property type="entry name" value="AA_TRANSFER_CLASS_4"/>
    <property type="match status" value="1"/>
</dbReference>
<dbReference type="PATRIC" id="fig|1208365.4.peg.665"/>
<dbReference type="Gene3D" id="3.20.10.10">
    <property type="entry name" value="D-amino Acid Aminotransferase, subunit A, domain 2"/>
    <property type="match status" value="1"/>
</dbReference>
<protein>
    <recommendedName>
        <fullName evidence="7">branched-chain-amino-acid transaminase</fullName>
        <ecNumber evidence="7">2.6.1.42</ecNumber>
    </recommendedName>
</protein>
<dbReference type="PANTHER" id="PTHR42743:SF11">
    <property type="entry name" value="AMINODEOXYCHORISMATE LYASE"/>
    <property type="match status" value="1"/>
</dbReference>
<comment type="catalytic activity">
    <reaction evidence="10">
        <text>L-isoleucine + 2-oxoglutarate = (S)-3-methyl-2-oxopentanoate + L-glutamate</text>
        <dbReference type="Rhea" id="RHEA:24801"/>
        <dbReference type="ChEBI" id="CHEBI:16810"/>
        <dbReference type="ChEBI" id="CHEBI:29985"/>
        <dbReference type="ChEBI" id="CHEBI:35146"/>
        <dbReference type="ChEBI" id="CHEBI:58045"/>
        <dbReference type="EC" id="2.6.1.42"/>
    </reaction>
</comment>
<evidence type="ECO:0000256" key="11">
    <source>
        <dbReference type="ARBA" id="ARBA00049229"/>
    </source>
</evidence>
<evidence type="ECO:0000256" key="4">
    <source>
        <dbReference type="ARBA" id="ARBA00004931"/>
    </source>
</evidence>
<dbReference type="Proteomes" id="UP000010310">
    <property type="component" value="Unassembled WGS sequence"/>
</dbReference>
<dbReference type="Pfam" id="PF01063">
    <property type="entry name" value="Aminotran_4"/>
    <property type="match status" value="1"/>
</dbReference>
<evidence type="ECO:0000313" key="14">
    <source>
        <dbReference type="EMBL" id="EKO36874.1"/>
    </source>
</evidence>
<sequence length="282" mass="31253">MSKIHAIYQGKLSPIDEIKVSPLSRAYTFSDSIYEVIPYFSGQPLCFKEHINRMRNSAEKMNLNVDFDIVTNEISTLAEALSLKNGYVYYQISRGIDIIRSHMYEDDIEIEKFGYALPMDFPSSSISAMLCDDDRWGRCDIKSTSLLGNVLSMNQAKSMGCQEVVMPRDGIVTEAGASNVFYFDSSGSIRTAALSENILPGITREILINSLKGSSYNVIEGNCAVTDLDDSPCIWLTSSTKGMLPLKNLIGTNYKLNKSFKGFAEISELFSSAMQSHLAASE</sequence>
<dbReference type="InterPro" id="IPR043131">
    <property type="entry name" value="BCAT-like_N"/>
</dbReference>
<reference evidence="14 15" key="1">
    <citation type="submission" date="2012-09" db="EMBL/GenBank/DDBJ databases">
        <authorList>
            <person name="Dupont C.L."/>
            <person name="Rusch D.B."/>
            <person name="Lombardo M.-J."/>
            <person name="Novotny M."/>
            <person name="Yee-Greenbaum J."/>
            <person name="Laskin R."/>
        </authorList>
    </citation>
    <scope>NUCLEOTIDE SEQUENCE [LARGE SCALE GENOMIC DNA]</scope>
    <source>
        <strain evidence="14">SAR86E</strain>
    </source>
</reference>
<dbReference type="GO" id="GO:0004084">
    <property type="term" value="F:branched-chain-amino-acid transaminase activity"/>
    <property type="evidence" value="ECO:0007669"/>
    <property type="project" value="UniProtKB-EC"/>
</dbReference>
<gene>
    <name evidence="14" type="ORF">B273_1087</name>
</gene>
<evidence type="ECO:0000256" key="3">
    <source>
        <dbReference type="ARBA" id="ARBA00004824"/>
    </source>
</evidence>
<organism evidence="14 15">
    <name type="scientific">SAR86 cluster bacterium SAR86E</name>
    <dbReference type="NCBI Taxonomy" id="1208365"/>
    <lineage>
        <taxon>Bacteria</taxon>
        <taxon>Pseudomonadati</taxon>
        <taxon>Pseudomonadota</taxon>
        <taxon>Gammaproteobacteria</taxon>
        <taxon>SAR86 cluster</taxon>
    </lineage>
</organism>
<comment type="cofactor">
    <cofactor evidence="1 13">
        <name>pyridoxal 5'-phosphate</name>
        <dbReference type="ChEBI" id="CHEBI:597326"/>
    </cofactor>
</comment>
<evidence type="ECO:0000313" key="15">
    <source>
        <dbReference type="Proteomes" id="UP000010310"/>
    </source>
</evidence>
<dbReference type="GO" id="GO:0046394">
    <property type="term" value="P:carboxylic acid biosynthetic process"/>
    <property type="evidence" value="ECO:0007669"/>
    <property type="project" value="UniProtKB-ARBA"/>
</dbReference>
<dbReference type="InterPro" id="IPR018300">
    <property type="entry name" value="Aminotrans_IV_CS"/>
</dbReference>
<keyword evidence="8 13" id="KW-0663">Pyridoxal phosphate</keyword>
<evidence type="ECO:0000256" key="5">
    <source>
        <dbReference type="ARBA" id="ARBA00005072"/>
    </source>
</evidence>
<dbReference type="InterPro" id="IPR050571">
    <property type="entry name" value="Class-IV_PLP-Dep_Aminotrnsfr"/>
</dbReference>
<comment type="pathway">
    <text evidence="3">Amino-acid biosynthesis; L-isoleucine biosynthesis; L-isoleucine from 2-oxobutanoate: step 4/4.</text>
</comment>
<comment type="pathway">
    <text evidence="4">Amino-acid biosynthesis; L-valine biosynthesis; L-valine from pyruvate: step 4/4.</text>
</comment>
<proteinExistence type="inferred from homology"/>
<evidence type="ECO:0000256" key="10">
    <source>
        <dbReference type="ARBA" id="ARBA00048798"/>
    </source>
</evidence>
<dbReference type="EMBL" id="AMWX01000002">
    <property type="protein sequence ID" value="EKO36874.1"/>
    <property type="molecule type" value="Genomic_DNA"/>
</dbReference>
<comment type="pathway">
    <text evidence="5">Amino-acid biosynthesis; L-leucine biosynthesis; L-leucine from 3-methyl-2-oxobutanoate: step 4/4.</text>
</comment>
<evidence type="ECO:0000256" key="9">
    <source>
        <dbReference type="ARBA" id="ARBA00048212"/>
    </source>
</evidence>
<evidence type="ECO:0000256" key="8">
    <source>
        <dbReference type="ARBA" id="ARBA00022898"/>
    </source>
</evidence>
<dbReference type="InterPro" id="IPR043132">
    <property type="entry name" value="BCAT-like_C"/>
</dbReference>
<comment type="catalytic activity">
    <reaction evidence="9">
        <text>L-valine + 2-oxoglutarate = 3-methyl-2-oxobutanoate + L-glutamate</text>
        <dbReference type="Rhea" id="RHEA:24813"/>
        <dbReference type="ChEBI" id="CHEBI:11851"/>
        <dbReference type="ChEBI" id="CHEBI:16810"/>
        <dbReference type="ChEBI" id="CHEBI:29985"/>
        <dbReference type="ChEBI" id="CHEBI:57762"/>
        <dbReference type="EC" id="2.6.1.42"/>
    </reaction>
</comment>
<dbReference type="SUPFAM" id="SSF56752">
    <property type="entry name" value="D-aminoacid aminotransferase-like PLP-dependent enzymes"/>
    <property type="match status" value="1"/>
</dbReference>
<evidence type="ECO:0000256" key="7">
    <source>
        <dbReference type="ARBA" id="ARBA00013053"/>
    </source>
</evidence>
<comment type="caution">
    <text evidence="14">The sequence shown here is derived from an EMBL/GenBank/DDBJ whole genome shotgun (WGS) entry which is preliminary data.</text>
</comment>
<evidence type="ECO:0000256" key="12">
    <source>
        <dbReference type="RuleBase" id="RU004106"/>
    </source>
</evidence>
<comment type="similarity">
    <text evidence="6 12">Belongs to the class-IV pyridoxal-phosphate-dependent aminotransferase family.</text>
</comment>
<evidence type="ECO:0000256" key="1">
    <source>
        <dbReference type="ARBA" id="ARBA00001933"/>
    </source>
</evidence>
<dbReference type="InterPro" id="IPR036038">
    <property type="entry name" value="Aminotransferase-like"/>
</dbReference>
<evidence type="ECO:0000256" key="6">
    <source>
        <dbReference type="ARBA" id="ARBA00009320"/>
    </source>
</evidence>
<comment type="catalytic activity">
    <reaction evidence="11">
        <text>L-leucine + 2-oxoglutarate = 4-methyl-2-oxopentanoate + L-glutamate</text>
        <dbReference type="Rhea" id="RHEA:18321"/>
        <dbReference type="ChEBI" id="CHEBI:16810"/>
        <dbReference type="ChEBI" id="CHEBI:17865"/>
        <dbReference type="ChEBI" id="CHEBI:29985"/>
        <dbReference type="ChEBI" id="CHEBI:57427"/>
        <dbReference type="EC" id="2.6.1.42"/>
    </reaction>
</comment>
<keyword evidence="15" id="KW-1185">Reference proteome</keyword>
<accession>K6G6U4</accession>
<name>K6G6U4_9GAMM</name>
<dbReference type="STRING" id="1208365.B273_1087"/>
<evidence type="ECO:0000256" key="13">
    <source>
        <dbReference type="RuleBase" id="RU004516"/>
    </source>
</evidence>
<comment type="function">
    <text evidence="2">Acts on leucine, isoleucine and valine.</text>
</comment>
<dbReference type="AlphaFoldDB" id="K6G6U4"/>
<dbReference type="PANTHER" id="PTHR42743">
    <property type="entry name" value="AMINO-ACID AMINOTRANSFERASE"/>
    <property type="match status" value="1"/>
</dbReference>
<dbReference type="EC" id="2.6.1.42" evidence="7"/>
<evidence type="ECO:0000256" key="2">
    <source>
        <dbReference type="ARBA" id="ARBA00003109"/>
    </source>
</evidence>
<dbReference type="InterPro" id="IPR001544">
    <property type="entry name" value="Aminotrans_IV"/>
</dbReference>